<accession>A0AAV4JWE2</accession>
<dbReference type="EMBL" id="BMAT01010360">
    <property type="protein sequence ID" value="GFS25242.1"/>
    <property type="molecule type" value="Genomic_DNA"/>
</dbReference>
<evidence type="ECO:0000313" key="3">
    <source>
        <dbReference type="EMBL" id="GFS25242.1"/>
    </source>
</evidence>
<proteinExistence type="predicted"/>
<gene>
    <name evidence="3" type="ORF">ElyMa_005178500</name>
</gene>
<dbReference type="PANTHER" id="PTHR21301:SF10">
    <property type="entry name" value="REVERSE TRANSCRIPTASE DOMAIN-CONTAINING PROTEIN"/>
    <property type="match status" value="1"/>
</dbReference>
<name>A0AAV4JWE2_9GAST</name>
<feature type="region of interest" description="Disordered" evidence="1">
    <location>
        <begin position="49"/>
        <end position="74"/>
    </location>
</feature>
<sequence length="569" mass="64808">MTKQLQEAVLSKNLNFCPTPKNVNYVELSEDVHRFTRRLRLAEFFYDEETDSNSKENETSANDKDNENTDDVTYTTTKTPLPAFLYTPSDFTPFSGRDSNLNKYIDIISKEIMTSKPRKTFPNLRNGEKQALNELKKNKNITIKPADKGGAVVVLNTSDYIAECTKQLSNITHYQPLSANPINKYNKIISKTLEQGVRDREITPEVAKALLAPHPTPGRFYILPKIHMEGNPGRPIISGNGSTTEIISKFVDFHIQDLVKHLPSYVQDDMDFLSKIHDINQAGPLPTDNLWLQTHGTAMGTSMAPSYANLFMGALEGKMLNSSPHQNLIWLRYIDDFFLIWTHGSSTLDQFLAHANNFHPTIKFTSEISPLKLPFLDVMITLQDGRLETDLYSKPTDTFNYLHWGSCHPHHTKRSIPYSLAFRLVRICSTEEALNTRFAQLSSHLQKRGFPHKQIELAINKARGTPRPQALQRRKKRCYWDTENSLRGHIQPCVTQHLQHPKNLPSHPPFIGSMQKGYTGAPDDSISPTHQHQGYTGAFHHSIQQQLWVQALQHTTVQNVSLHIKHIVF</sequence>
<feature type="compositionally biased region" description="Basic and acidic residues" evidence="1">
    <location>
        <begin position="52"/>
        <end position="67"/>
    </location>
</feature>
<feature type="domain" description="Helix-turn-helix" evidence="2">
    <location>
        <begin position="401"/>
        <end position="459"/>
    </location>
</feature>
<dbReference type="Proteomes" id="UP000762676">
    <property type="component" value="Unassembled WGS sequence"/>
</dbReference>
<reference evidence="3 4" key="1">
    <citation type="journal article" date="2021" name="Elife">
        <title>Chloroplast acquisition without the gene transfer in kleptoplastic sea slugs, Plakobranchus ocellatus.</title>
        <authorList>
            <person name="Maeda T."/>
            <person name="Takahashi S."/>
            <person name="Yoshida T."/>
            <person name="Shimamura S."/>
            <person name="Takaki Y."/>
            <person name="Nagai Y."/>
            <person name="Toyoda A."/>
            <person name="Suzuki Y."/>
            <person name="Arimoto A."/>
            <person name="Ishii H."/>
            <person name="Satoh N."/>
            <person name="Nishiyama T."/>
            <person name="Hasebe M."/>
            <person name="Maruyama T."/>
            <person name="Minagawa J."/>
            <person name="Obokata J."/>
            <person name="Shigenobu S."/>
        </authorList>
    </citation>
    <scope>NUCLEOTIDE SEQUENCE [LARGE SCALE GENOMIC DNA]</scope>
</reference>
<evidence type="ECO:0000313" key="4">
    <source>
        <dbReference type="Proteomes" id="UP000762676"/>
    </source>
</evidence>
<comment type="caution">
    <text evidence="3">The sequence shown here is derived from an EMBL/GenBank/DDBJ whole genome shotgun (WGS) entry which is preliminary data.</text>
</comment>
<protein>
    <recommendedName>
        <fullName evidence="2">Helix-turn-helix domain-containing protein</fullName>
    </recommendedName>
</protein>
<dbReference type="Pfam" id="PF26215">
    <property type="entry name" value="HTH_animal"/>
    <property type="match status" value="1"/>
</dbReference>
<organism evidence="3 4">
    <name type="scientific">Elysia marginata</name>
    <dbReference type="NCBI Taxonomy" id="1093978"/>
    <lineage>
        <taxon>Eukaryota</taxon>
        <taxon>Metazoa</taxon>
        <taxon>Spiralia</taxon>
        <taxon>Lophotrochozoa</taxon>
        <taxon>Mollusca</taxon>
        <taxon>Gastropoda</taxon>
        <taxon>Heterobranchia</taxon>
        <taxon>Euthyneura</taxon>
        <taxon>Panpulmonata</taxon>
        <taxon>Sacoglossa</taxon>
        <taxon>Placobranchoidea</taxon>
        <taxon>Plakobranchidae</taxon>
        <taxon>Elysia</taxon>
    </lineage>
</organism>
<dbReference type="AlphaFoldDB" id="A0AAV4JWE2"/>
<keyword evidence="4" id="KW-1185">Reference proteome</keyword>
<dbReference type="PANTHER" id="PTHR21301">
    <property type="entry name" value="REVERSE TRANSCRIPTASE"/>
    <property type="match status" value="1"/>
</dbReference>
<dbReference type="InterPro" id="IPR058912">
    <property type="entry name" value="HTH_animal"/>
</dbReference>
<evidence type="ECO:0000259" key="2">
    <source>
        <dbReference type="Pfam" id="PF26215"/>
    </source>
</evidence>
<evidence type="ECO:0000256" key="1">
    <source>
        <dbReference type="SAM" id="MobiDB-lite"/>
    </source>
</evidence>